<name>A0A6P1NZ77_9BACT</name>
<keyword evidence="3" id="KW-0808">Transferase</keyword>
<organism evidence="3 4">
    <name type="scientific">Nibribacter ruber</name>
    <dbReference type="NCBI Taxonomy" id="2698458"/>
    <lineage>
        <taxon>Bacteria</taxon>
        <taxon>Pseudomonadati</taxon>
        <taxon>Bacteroidota</taxon>
        <taxon>Cytophagia</taxon>
        <taxon>Cytophagales</taxon>
        <taxon>Hymenobacteraceae</taxon>
        <taxon>Nibribacter</taxon>
    </lineage>
</organism>
<dbReference type="Pfam" id="PF00534">
    <property type="entry name" value="Glycos_transf_1"/>
    <property type="match status" value="1"/>
</dbReference>
<dbReference type="InterPro" id="IPR001296">
    <property type="entry name" value="Glyco_trans_1"/>
</dbReference>
<dbReference type="Proteomes" id="UP000464214">
    <property type="component" value="Chromosome"/>
</dbReference>
<proteinExistence type="predicted"/>
<dbReference type="Pfam" id="PF13579">
    <property type="entry name" value="Glyco_trans_4_4"/>
    <property type="match status" value="1"/>
</dbReference>
<dbReference type="RefSeq" id="WP_160691476.1">
    <property type="nucleotide sequence ID" value="NZ_CP047897.1"/>
</dbReference>
<evidence type="ECO:0000259" key="1">
    <source>
        <dbReference type="Pfam" id="PF00534"/>
    </source>
</evidence>
<feature type="domain" description="Glycosyltransferase subfamily 4-like N-terminal" evidence="2">
    <location>
        <begin position="25"/>
        <end position="192"/>
    </location>
</feature>
<dbReference type="KEGG" id="nib:GU926_10115"/>
<gene>
    <name evidence="3" type="ORF">GU926_10115</name>
</gene>
<feature type="domain" description="Glycosyl transferase family 1" evidence="1">
    <location>
        <begin position="206"/>
        <end position="371"/>
    </location>
</feature>
<dbReference type="Gene3D" id="3.40.50.2000">
    <property type="entry name" value="Glycogen Phosphorylase B"/>
    <property type="match status" value="2"/>
</dbReference>
<accession>A0A6P1NZ77</accession>
<evidence type="ECO:0000259" key="2">
    <source>
        <dbReference type="Pfam" id="PF13579"/>
    </source>
</evidence>
<reference evidence="3 4" key="1">
    <citation type="submission" date="2020-01" db="EMBL/GenBank/DDBJ databases">
        <authorList>
            <person name="Kim M."/>
        </authorList>
    </citation>
    <scope>NUCLEOTIDE SEQUENCE [LARGE SCALE GENOMIC DNA]</scope>
    <source>
        <strain evidence="3 4">BT10</strain>
    </source>
</reference>
<dbReference type="InterPro" id="IPR028098">
    <property type="entry name" value="Glyco_trans_4-like_N"/>
</dbReference>
<dbReference type="SUPFAM" id="SSF53756">
    <property type="entry name" value="UDP-Glycosyltransferase/glycogen phosphorylase"/>
    <property type="match status" value="1"/>
</dbReference>
<keyword evidence="4" id="KW-1185">Reference proteome</keyword>
<dbReference type="EMBL" id="CP047897">
    <property type="protein sequence ID" value="QHL87764.1"/>
    <property type="molecule type" value="Genomic_DNA"/>
</dbReference>
<evidence type="ECO:0000313" key="3">
    <source>
        <dbReference type="EMBL" id="QHL87764.1"/>
    </source>
</evidence>
<evidence type="ECO:0000313" key="4">
    <source>
        <dbReference type="Proteomes" id="UP000464214"/>
    </source>
</evidence>
<dbReference type="PANTHER" id="PTHR45947:SF3">
    <property type="entry name" value="SULFOQUINOVOSYL TRANSFERASE SQD2"/>
    <property type="match status" value="1"/>
</dbReference>
<sequence length="400" mass="44494">MHIALFHQYHHNPDCPATCRHYTFMEELVKRHQVTLITSDAWESKRLTHQFPWVPEGVELVSVHVPYHNKMGKLRRLQAFASFGLHAFTQGLKLVKPDVIWGVSTPLTTAWAAARVASFKKVPWIFEVQDLWPSFPIEMGALPFKPLQRPLYELENNLYQSASHIITLSPGMEQYVLGKGVPADKVTTLVNGTEVELAHVSTQAQEALRQSIGVQGKQVVLYAGTYGRANDMPLLLETAKRLQHHPDIVFVFTGQGYDEPLLQKAAQELSNILLLPPLPRHQVFALFALAAVSVVSFIDLPVLQANSPGKFFDSLAAGTPVVVTNPGWTKDLVEQHQCGWYVPSGDSAQLAHSLERLLSDKTTLQTMSQNAGQVAAAQFDRGQMVPHLEAIFNRAVHGAR</sequence>
<dbReference type="GO" id="GO:0016758">
    <property type="term" value="F:hexosyltransferase activity"/>
    <property type="evidence" value="ECO:0007669"/>
    <property type="project" value="TreeGrafter"/>
</dbReference>
<dbReference type="CDD" id="cd03794">
    <property type="entry name" value="GT4_WbuB-like"/>
    <property type="match status" value="1"/>
</dbReference>
<dbReference type="AlphaFoldDB" id="A0A6P1NZ77"/>
<dbReference type="PANTHER" id="PTHR45947">
    <property type="entry name" value="SULFOQUINOVOSYL TRANSFERASE SQD2"/>
    <property type="match status" value="1"/>
</dbReference>
<protein>
    <submittedName>
        <fullName evidence="3">Glycosyltransferase</fullName>
    </submittedName>
</protein>
<dbReference type="InterPro" id="IPR050194">
    <property type="entry name" value="Glycosyltransferase_grp1"/>
</dbReference>